<dbReference type="EMBL" id="JYDR01000225">
    <property type="protein sequence ID" value="KRY65190.1"/>
    <property type="molecule type" value="Genomic_DNA"/>
</dbReference>
<accession>A0A0V1DV48</accession>
<evidence type="ECO:0000313" key="1">
    <source>
        <dbReference type="EMBL" id="KRY65190.1"/>
    </source>
</evidence>
<dbReference type="Proteomes" id="UP000054826">
    <property type="component" value="Unassembled WGS sequence"/>
</dbReference>
<evidence type="ECO:0000313" key="4">
    <source>
        <dbReference type="Proteomes" id="UP000054826"/>
    </source>
</evidence>
<dbReference type="EMBL" id="JYDV01000200">
    <property type="protein sequence ID" value="KRZ25309.1"/>
    <property type="molecule type" value="Genomic_DNA"/>
</dbReference>
<organism evidence="1 3">
    <name type="scientific">Trichinella pseudospiralis</name>
    <name type="common">Parasitic roundworm</name>
    <dbReference type="NCBI Taxonomy" id="6337"/>
    <lineage>
        <taxon>Eukaryota</taxon>
        <taxon>Metazoa</taxon>
        <taxon>Ecdysozoa</taxon>
        <taxon>Nematoda</taxon>
        <taxon>Enoplea</taxon>
        <taxon>Dorylaimia</taxon>
        <taxon>Trichinellida</taxon>
        <taxon>Trichinellidae</taxon>
        <taxon>Trichinella</taxon>
    </lineage>
</organism>
<gene>
    <name evidence="1" type="ORF">T4A_5886</name>
    <name evidence="2" type="ORF">T4C_10033</name>
</gene>
<proteinExistence type="predicted"/>
<name>A0A0V1DV48_TRIPS</name>
<evidence type="ECO:0000313" key="3">
    <source>
        <dbReference type="Proteomes" id="UP000054632"/>
    </source>
</evidence>
<reference evidence="3 4" key="1">
    <citation type="submission" date="2015-01" db="EMBL/GenBank/DDBJ databases">
        <title>Evolution of Trichinella species and genotypes.</title>
        <authorList>
            <person name="Korhonen P.K."/>
            <person name="Edoardo P."/>
            <person name="Giuseppe L.R."/>
            <person name="Gasser R.B."/>
        </authorList>
    </citation>
    <scope>NUCLEOTIDE SEQUENCE [LARGE SCALE GENOMIC DNA]</scope>
    <source>
        <strain evidence="1">ISS13</strain>
        <strain evidence="2">ISS176</strain>
    </source>
</reference>
<dbReference type="AlphaFoldDB" id="A0A0V1DV48"/>
<comment type="caution">
    <text evidence="1">The sequence shown here is derived from an EMBL/GenBank/DDBJ whole genome shotgun (WGS) entry which is preliminary data.</text>
</comment>
<protein>
    <submittedName>
        <fullName evidence="1">Uncharacterized protein</fullName>
    </submittedName>
</protein>
<sequence>MSGSVVIGSWRLCNLNSTSVQLWPSFQSIDLQQLQRERELMLELHINCHISGFVRCSSMYTVRTLDHVTIGRCTTADDGLYHTRSTATMLTLFDAIQDEFVDQKLRNCTSSQCFCHDNDRKIIRIEFSCSIFDRIFEIINKSFYAYSIDHCQHLEINRMLYDFNFLKLCYNFVPFSDKK</sequence>
<dbReference type="Proteomes" id="UP000054632">
    <property type="component" value="Unassembled WGS sequence"/>
</dbReference>
<evidence type="ECO:0000313" key="2">
    <source>
        <dbReference type="EMBL" id="KRZ25309.1"/>
    </source>
</evidence>